<dbReference type="PANTHER" id="PTHR33048">
    <property type="entry name" value="PTH11-LIKE INTEGRAL MEMBRANE PROTEIN (AFU_ORTHOLOGUE AFUA_5G11245)"/>
    <property type="match status" value="1"/>
</dbReference>
<keyword evidence="9" id="KW-1185">Reference proteome</keyword>
<evidence type="ECO:0000256" key="4">
    <source>
        <dbReference type="ARBA" id="ARBA00023136"/>
    </source>
</evidence>
<dbReference type="InterPro" id="IPR052337">
    <property type="entry name" value="SAT4-like"/>
</dbReference>
<dbReference type="InterPro" id="IPR049326">
    <property type="entry name" value="Rhodopsin_dom_fungi"/>
</dbReference>
<proteinExistence type="inferred from homology"/>
<dbReference type="EMBL" id="JAVHJL010000001">
    <property type="protein sequence ID" value="KAK6511872.1"/>
    <property type="molecule type" value="Genomic_DNA"/>
</dbReference>
<dbReference type="Proteomes" id="UP001370758">
    <property type="component" value="Unassembled WGS sequence"/>
</dbReference>
<feature type="domain" description="Rhodopsin" evidence="7">
    <location>
        <begin position="4"/>
        <end position="147"/>
    </location>
</feature>
<feature type="transmembrane region" description="Helical" evidence="6">
    <location>
        <begin position="50"/>
        <end position="72"/>
    </location>
</feature>
<dbReference type="AlphaFoldDB" id="A0AAV9WQL8"/>
<evidence type="ECO:0000313" key="9">
    <source>
        <dbReference type="Proteomes" id="UP001370758"/>
    </source>
</evidence>
<keyword evidence="2 6" id="KW-0812">Transmembrane</keyword>
<dbReference type="GO" id="GO:0016020">
    <property type="term" value="C:membrane"/>
    <property type="evidence" value="ECO:0007669"/>
    <property type="project" value="UniProtKB-SubCell"/>
</dbReference>
<dbReference type="PANTHER" id="PTHR33048:SF129">
    <property type="entry name" value="INTEGRAL MEMBRANE PROTEIN-RELATED"/>
    <property type="match status" value="1"/>
</dbReference>
<reference evidence="8 9" key="1">
    <citation type="submission" date="2023-08" db="EMBL/GenBank/DDBJ databases">
        <authorList>
            <person name="Palmer J.M."/>
        </authorList>
    </citation>
    <scope>NUCLEOTIDE SEQUENCE [LARGE SCALE GENOMIC DNA]</scope>
    <source>
        <strain evidence="8 9">TWF481</strain>
    </source>
</reference>
<evidence type="ECO:0000256" key="6">
    <source>
        <dbReference type="SAM" id="Phobius"/>
    </source>
</evidence>
<feature type="transmembrane region" description="Helical" evidence="6">
    <location>
        <begin position="84"/>
        <end position="105"/>
    </location>
</feature>
<keyword evidence="4 6" id="KW-0472">Membrane</keyword>
<evidence type="ECO:0000259" key="7">
    <source>
        <dbReference type="Pfam" id="PF20684"/>
    </source>
</evidence>
<gene>
    <name evidence="8" type="ORF">TWF481_000777</name>
</gene>
<feature type="transmembrane region" description="Helical" evidence="6">
    <location>
        <begin position="125"/>
        <end position="147"/>
    </location>
</feature>
<evidence type="ECO:0000313" key="8">
    <source>
        <dbReference type="EMBL" id="KAK6511872.1"/>
    </source>
</evidence>
<evidence type="ECO:0000256" key="3">
    <source>
        <dbReference type="ARBA" id="ARBA00022989"/>
    </source>
</evidence>
<comment type="similarity">
    <text evidence="5">Belongs to the SAT4 family.</text>
</comment>
<sequence length="190" mass="21370">MDYLKRAVYATVFLVGGTTVASVFLYAKAYPHTDYWNHPFDSTRVNQLKAQTAITCIFIIADIIIWVLPMPLVMQLMLRPRERASAMCSFSVGVVGLIATAFRLQAIRESYAYDSKGNNGILINAWTIVELNLALIFASVPSVRALIMHYRSRILDIIRSPSEKSDPPTITAPTTTYRYLPRRKVVPEAV</sequence>
<organism evidence="8 9">
    <name type="scientific">Arthrobotrys musiformis</name>
    <dbReference type="NCBI Taxonomy" id="47236"/>
    <lineage>
        <taxon>Eukaryota</taxon>
        <taxon>Fungi</taxon>
        <taxon>Dikarya</taxon>
        <taxon>Ascomycota</taxon>
        <taxon>Pezizomycotina</taxon>
        <taxon>Orbiliomycetes</taxon>
        <taxon>Orbiliales</taxon>
        <taxon>Orbiliaceae</taxon>
        <taxon>Arthrobotrys</taxon>
    </lineage>
</organism>
<feature type="transmembrane region" description="Helical" evidence="6">
    <location>
        <begin position="7"/>
        <end position="30"/>
    </location>
</feature>
<comment type="subcellular location">
    <subcellularLocation>
        <location evidence="1">Membrane</location>
        <topology evidence="1">Multi-pass membrane protein</topology>
    </subcellularLocation>
</comment>
<evidence type="ECO:0000256" key="1">
    <source>
        <dbReference type="ARBA" id="ARBA00004141"/>
    </source>
</evidence>
<evidence type="ECO:0000256" key="5">
    <source>
        <dbReference type="ARBA" id="ARBA00038359"/>
    </source>
</evidence>
<protein>
    <recommendedName>
        <fullName evidence="7">Rhodopsin domain-containing protein</fullName>
    </recommendedName>
</protein>
<accession>A0AAV9WQL8</accession>
<keyword evidence="3 6" id="KW-1133">Transmembrane helix</keyword>
<evidence type="ECO:0000256" key="2">
    <source>
        <dbReference type="ARBA" id="ARBA00022692"/>
    </source>
</evidence>
<comment type="caution">
    <text evidence="8">The sequence shown here is derived from an EMBL/GenBank/DDBJ whole genome shotgun (WGS) entry which is preliminary data.</text>
</comment>
<dbReference type="Pfam" id="PF20684">
    <property type="entry name" value="Fung_rhodopsin"/>
    <property type="match status" value="1"/>
</dbReference>
<name>A0AAV9WQL8_9PEZI</name>